<dbReference type="Proteomes" id="UP001589587">
    <property type="component" value="Unassembled WGS sequence"/>
</dbReference>
<keyword evidence="3" id="KW-1185">Reference proteome</keyword>
<dbReference type="InterPro" id="IPR000477">
    <property type="entry name" value="RT_dom"/>
</dbReference>
<accession>A0ABV5XAR3</accession>
<gene>
    <name evidence="2" type="ORF">ACFFQ6_07565</name>
</gene>
<name>A0ABV5XAR3_9NOCA</name>
<organism evidence="2 3">
    <name type="scientific">Rhodococcus baikonurensis</name>
    <dbReference type="NCBI Taxonomy" id="172041"/>
    <lineage>
        <taxon>Bacteria</taxon>
        <taxon>Bacillati</taxon>
        <taxon>Actinomycetota</taxon>
        <taxon>Actinomycetes</taxon>
        <taxon>Mycobacteriales</taxon>
        <taxon>Nocardiaceae</taxon>
        <taxon>Rhodococcus</taxon>
        <taxon>Rhodococcus erythropolis group</taxon>
    </lineage>
</organism>
<evidence type="ECO:0000313" key="3">
    <source>
        <dbReference type="Proteomes" id="UP001589587"/>
    </source>
</evidence>
<keyword evidence="2" id="KW-0808">Transferase</keyword>
<comment type="caution">
    <text evidence="2">The sequence shown here is derived from an EMBL/GenBank/DDBJ whole genome shotgun (WGS) entry which is preliminary data.</text>
</comment>
<proteinExistence type="predicted"/>
<dbReference type="GO" id="GO:0003964">
    <property type="term" value="F:RNA-directed DNA polymerase activity"/>
    <property type="evidence" value="ECO:0007669"/>
    <property type="project" value="UniProtKB-KW"/>
</dbReference>
<protein>
    <submittedName>
        <fullName evidence="2">RNA-directed DNA polymerase</fullName>
    </submittedName>
</protein>
<dbReference type="Pfam" id="PF00078">
    <property type="entry name" value="RVT_1"/>
    <property type="match status" value="1"/>
</dbReference>
<reference evidence="2 3" key="1">
    <citation type="submission" date="2024-09" db="EMBL/GenBank/DDBJ databases">
        <authorList>
            <person name="Sun Q."/>
            <person name="Mori K."/>
        </authorList>
    </citation>
    <scope>NUCLEOTIDE SEQUENCE [LARGE SCALE GENOMIC DNA]</scope>
    <source>
        <strain evidence="2 3">JCM 11411</strain>
    </source>
</reference>
<keyword evidence="2" id="KW-0548">Nucleotidyltransferase</keyword>
<dbReference type="PROSITE" id="PS50878">
    <property type="entry name" value="RT_POL"/>
    <property type="match status" value="1"/>
</dbReference>
<feature type="domain" description="Reverse transcriptase" evidence="1">
    <location>
        <begin position="46"/>
        <end position="261"/>
    </location>
</feature>
<sequence>MNRSDLLGELDFDAAVAKELDSATRLLPPSPITVPLKFRSDKVAELIREEFVRGVQAKPASVVLAPKVRGARPLNLWRLQDRVIYRALVERLRLQLPIELQSRRPHSEFEAAPYDNDNNAYICSTDITAYYQYIDHDVLADELTAQTGDYHTVNALISLLEQVMGTRVGIPQVHASSDTLGDTYIDPIRRTLIREGYDAYVYADDFRIGCSSLGQARAALELCANAARSLGLVLNDSKTRTYKRKTYASTLKPLSAAATALLGKMDLNRAAEFLMNGEYEALGEPAPLAPDFGQFTDPTPGADDAERVTAPEFDEEDSTLILGVWEAWALNPDHHTDEFFRRFLGQALPGLGLLGESEPLEEMPTLLETAPHLTPQLTEYLRNLSAPGSFLADRTRAVVYSEVRSDRLSEWQKVWLASVLGSPSALRPLAKRLAPDPSQIVAWLEECVRDESSDVLAAAAAEALGRLHMGSTTILKKAYGRIAPEHRLSVLWALDRLDSEKAAEVADSKFDRLVLSDPQ</sequence>
<evidence type="ECO:0000259" key="1">
    <source>
        <dbReference type="PROSITE" id="PS50878"/>
    </source>
</evidence>
<evidence type="ECO:0000313" key="2">
    <source>
        <dbReference type="EMBL" id="MFB9779534.1"/>
    </source>
</evidence>
<dbReference type="CDD" id="cd01646">
    <property type="entry name" value="RT_Bac_retron_I"/>
    <property type="match status" value="1"/>
</dbReference>
<keyword evidence="2" id="KW-0695">RNA-directed DNA polymerase</keyword>
<dbReference type="EMBL" id="JBHMAS010000006">
    <property type="protein sequence ID" value="MFB9779534.1"/>
    <property type="molecule type" value="Genomic_DNA"/>
</dbReference>
<dbReference type="RefSeq" id="WP_378374233.1">
    <property type="nucleotide sequence ID" value="NZ_JBHMAS010000006.1"/>
</dbReference>